<keyword evidence="4" id="KW-0472">Membrane</keyword>
<proteinExistence type="inferred from homology"/>
<dbReference type="PANTHER" id="PTHR43531:SF11">
    <property type="entry name" value="METHYL-ACCEPTING CHEMOTAXIS PROTEIN 3"/>
    <property type="match status" value="1"/>
</dbReference>
<reference evidence="6 8" key="1">
    <citation type="submission" date="2015-05" db="EMBL/GenBank/DDBJ databases">
        <authorList>
            <person name="Rovetto F."/>
            <person name="Cocolin L."/>
            <person name="Illeghems K."/>
            <person name="Van Nieuwerburgh F."/>
            <person name="Houf K."/>
        </authorList>
    </citation>
    <scope>NUCLEOTIDE SEQUENCE [LARGE SCALE GENOMIC DNA]</scope>
    <source>
        <strain evidence="6 8">117434</strain>
    </source>
</reference>
<reference evidence="7 9" key="2">
    <citation type="submission" date="2019-09" db="EMBL/GenBank/DDBJ databases">
        <title>Complete genome sequencing of four Arcobacter species reveals a diverse suite of mobile elements.</title>
        <authorList>
            <person name="Miller W.G."/>
            <person name="Yee E."/>
            <person name="Bono J.L."/>
        </authorList>
    </citation>
    <scope>NUCLEOTIDE SEQUENCE [LARGE SCALE GENOMIC DNA]</scope>
    <source>
        <strain evidence="7 9">CCUG 56899</strain>
    </source>
</reference>
<dbReference type="InterPro" id="IPR004089">
    <property type="entry name" value="MCPsignal_dom"/>
</dbReference>
<evidence type="ECO:0000313" key="8">
    <source>
        <dbReference type="Proteomes" id="UP000093159"/>
    </source>
</evidence>
<dbReference type="Gene3D" id="1.10.287.950">
    <property type="entry name" value="Methyl-accepting chemotaxis protein"/>
    <property type="match status" value="1"/>
</dbReference>
<evidence type="ECO:0000256" key="4">
    <source>
        <dbReference type="SAM" id="Phobius"/>
    </source>
</evidence>
<dbReference type="KEGG" id="apoc:APORC_0635"/>
<keyword evidence="1" id="KW-0145">Chemotaxis</keyword>
<feature type="domain" description="Methyl-accepting transducer" evidence="5">
    <location>
        <begin position="501"/>
        <end position="723"/>
    </location>
</feature>
<dbReference type="EMBL" id="LDIR01000001">
    <property type="protein sequence ID" value="OCL93336.1"/>
    <property type="molecule type" value="Genomic_DNA"/>
</dbReference>
<evidence type="ECO:0000259" key="5">
    <source>
        <dbReference type="PROSITE" id="PS50111"/>
    </source>
</evidence>
<feature type="transmembrane region" description="Helical" evidence="4">
    <location>
        <begin position="318"/>
        <end position="339"/>
    </location>
</feature>
<dbReference type="EMBL" id="CP036246">
    <property type="protein sequence ID" value="QEP40251.1"/>
    <property type="molecule type" value="Genomic_DNA"/>
</dbReference>
<dbReference type="SUPFAM" id="SSF103190">
    <property type="entry name" value="Sensory domain-like"/>
    <property type="match status" value="1"/>
</dbReference>
<sequence>MDFIKRSVTAKVVSVSIIAIIISMSILTFLIVKKTFETMKQNSENTISKEISLLVENINTFNKVSKSGADALGEVFFNMVKDIKLDKSILIKVGDFSTSALTINSKIINLNFDIVDEFEQNTKGSVATIFVKNNEDFIRVSTSLKKEDGTRAIGTKLDKSHPSYQKVIKGEEYLGSAFLFGKNYMSKYIPLKKDGEIIGIAFIGYDIENDIKELFKTITDKKIGNSGYYYILNSNTSSKDYGNFILHPSLKGSGLEISDKNGFFIIKEILNAKEGMLNYFWDGHEKFVIFKIFEDWNWTVVGGVNYDEIFEDAYKTMYLIILASIVTMLLISFSIFFTLKTSLNSLKSIRDGLISFFKYLNKEISNTEKIKIDSIDEFGVIAKQINKNIEITEKSIEEDRKLIDETIAVLSEFEQGDLCQRLNISVSNPALTELKNVLNNMADNLENNIDNVLVILEQYSNYNYLNKIDKKGLKEHLLKLANGVNNLSDSITEMLIDNRDIGMNLDKSSDILLKNVDRLNISSNEAAASLEQTAASLEQITSNTRNNTQNIAKITESSKELIKSSHIGESLANKTNSAMDEINKEVSQINEAIEVIDQIAFQTNILSLNAAVEAATAGEAGKGFAVVAQEVRNLANRSAEAAKEIKNIVEIATSKANEGKEIAGDMIEGFKNLSKNISISSNLILDIENSSKEQLIGIEQINNAINQLEIQTQENANIASQTRQIAVETDNIAQLVVDKVNEKEFLGKI</sequence>
<evidence type="ECO:0000313" key="7">
    <source>
        <dbReference type="EMBL" id="QEP40251.1"/>
    </source>
</evidence>
<accession>A0A1C0B0J0</accession>
<dbReference type="GO" id="GO:0007165">
    <property type="term" value="P:signal transduction"/>
    <property type="evidence" value="ECO:0007669"/>
    <property type="project" value="UniProtKB-KW"/>
</dbReference>
<dbReference type="RefSeq" id="WP_066173277.1">
    <property type="nucleotide sequence ID" value="NZ_CP036246.2"/>
</dbReference>
<reference evidence="7 9" key="3">
    <citation type="submission" date="2019-09" db="EMBL/GenBank/DDBJ databases">
        <title>Taxonomic note: a critical rebuttal of the proposed division of the genus Arcobacter into six genera, emended descriptions of Arcobacter anaerophilus and the genus Arcobacter, and an assessment of genus-level boundaries for Epsilonproteobacteria using in silico genomic comparator tools.</title>
        <authorList>
            <person name="On S.L.W."/>
            <person name="Miller W.G."/>
            <person name="Biggs P."/>
            <person name="Cornelius A."/>
            <person name="Vandamme P."/>
        </authorList>
    </citation>
    <scope>NUCLEOTIDE SEQUENCE [LARGE SCALE GENOMIC DNA]</scope>
    <source>
        <strain evidence="7 9">CCUG 56899</strain>
    </source>
</reference>
<name>A0A1C0B0J0_9BACT</name>
<keyword evidence="4" id="KW-0812">Transmembrane</keyword>
<dbReference type="AlphaFoldDB" id="A0A1C0B0J0"/>
<evidence type="ECO:0000256" key="3">
    <source>
        <dbReference type="PROSITE-ProRule" id="PRU00284"/>
    </source>
</evidence>
<gene>
    <name evidence="6" type="primary">tap_5</name>
    <name evidence="6" type="ORF">AAX28_00879</name>
    <name evidence="7" type="ORF">APORC_0635</name>
</gene>
<dbReference type="Pfam" id="PF17201">
    <property type="entry name" value="Cache_3-Cache_2"/>
    <property type="match status" value="1"/>
</dbReference>
<evidence type="ECO:0000256" key="1">
    <source>
        <dbReference type="ARBA" id="ARBA00022500"/>
    </source>
</evidence>
<organism evidence="7 9">
    <name type="scientific">Arcobacter porcinus</name>
    <dbReference type="NCBI Taxonomy" id="1935204"/>
    <lineage>
        <taxon>Bacteria</taxon>
        <taxon>Pseudomonadati</taxon>
        <taxon>Campylobacterota</taxon>
        <taxon>Epsilonproteobacteria</taxon>
        <taxon>Campylobacterales</taxon>
        <taxon>Arcobacteraceae</taxon>
        <taxon>Arcobacter</taxon>
    </lineage>
</organism>
<keyword evidence="8" id="KW-1185">Reference proteome</keyword>
<dbReference type="InterPro" id="IPR029151">
    <property type="entry name" value="Sensor-like_sf"/>
</dbReference>
<dbReference type="CDD" id="cd12912">
    <property type="entry name" value="PDC2_MCP_like"/>
    <property type="match status" value="1"/>
</dbReference>
<dbReference type="InterPro" id="IPR051310">
    <property type="entry name" value="MCP_chemotaxis"/>
</dbReference>
<dbReference type="Proteomes" id="UP000093159">
    <property type="component" value="Unassembled WGS sequence"/>
</dbReference>
<feature type="transmembrane region" description="Helical" evidence="4">
    <location>
        <begin position="12"/>
        <end position="32"/>
    </location>
</feature>
<evidence type="ECO:0000313" key="6">
    <source>
        <dbReference type="EMBL" id="OCL93336.1"/>
    </source>
</evidence>
<dbReference type="Pfam" id="PF00015">
    <property type="entry name" value="MCPsignal"/>
    <property type="match status" value="1"/>
</dbReference>
<evidence type="ECO:0000256" key="2">
    <source>
        <dbReference type="ARBA" id="ARBA00029447"/>
    </source>
</evidence>
<dbReference type="GO" id="GO:0006935">
    <property type="term" value="P:chemotaxis"/>
    <property type="evidence" value="ECO:0007669"/>
    <property type="project" value="UniProtKB-KW"/>
</dbReference>
<evidence type="ECO:0000313" key="9">
    <source>
        <dbReference type="Proteomes" id="UP000322644"/>
    </source>
</evidence>
<comment type="similarity">
    <text evidence="2">Belongs to the methyl-accepting chemotaxis (MCP) protein family.</text>
</comment>
<dbReference type="GO" id="GO:0005886">
    <property type="term" value="C:plasma membrane"/>
    <property type="evidence" value="ECO:0007669"/>
    <property type="project" value="TreeGrafter"/>
</dbReference>
<dbReference type="SMART" id="SM00283">
    <property type="entry name" value="MA"/>
    <property type="match status" value="1"/>
</dbReference>
<dbReference type="PROSITE" id="PS50111">
    <property type="entry name" value="CHEMOTAXIS_TRANSDUC_2"/>
    <property type="match status" value="1"/>
</dbReference>
<dbReference type="Proteomes" id="UP000322644">
    <property type="component" value="Chromosome"/>
</dbReference>
<dbReference type="GO" id="GO:0004888">
    <property type="term" value="F:transmembrane signaling receptor activity"/>
    <property type="evidence" value="ECO:0007669"/>
    <property type="project" value="TreeGrafter"/>
</dbReference>
<keyword evidence="4" id="KW-1133">Transmembrane helix</keyword>
<dbReference type="SUPFAM" id="SSF58104">
    <property type="entry name" value="Methyl-accepting chemotaxis protein (MCP) signaling domain"/>
    <property type="match status" value="1"/>
</dbReference>
<protein>
    <submittedName>
        <fullName evidence="7">Cache sensor-containing MCP-domain signal transduction protein</fullName>
    </submittedName>
    <submittedName>
        <fullName evidence="6">Methyl-accepting chemotaxis protein IV</fullName>
    </submittedName>
</protein>
<dbReference type="InterPro" id="IPR033462">
    <property type="entry name" value="Cache_3-Cache_2"/>
</dbReference>
<keyword evidence="3" id="KW-0807">Transducer</keyword>
<dbReference type="CDD" id="cd11386">
    <property type="entry name" value="MCP_signal"/>
    <property type="match status" value="1"/>
</dbReference>
<dbReference type="Gene3D" id="3.30.450.20">
    <property type="entry name" value="PAS domain"/>
    <property type="match status" value="1"/>
</dbReference>
<dbReference type="OrthoDB" id="5332496at2"/>
<dbReference type="PANTHER" id="PTHR43531">
    <property type="entry name" value="PROTEIN ICFG"/>
    <property type="match status" value="1"/>
</dbReference>